<reference evidence="3 4" key="1">
    <citation type="journal article" date="2016" name="Nat. Commun.">
        <title>Thousands of microbial genomes shed light on interconnected biogeochemical processes in an aquifer system.</title>
        <authorList>
            <person name="Anantharaman K."/>
            <person name="Brown C.T."/>
            <person name="Hug L.A."/>
            <person name="Sharon I."/>
            <person name="Castelle C.J."/>
            <person name="Probst A.J."/>
            <person name="Thomas B.C."/>
            <person name="Singh A."/>
            <person name="Wilkins M.J."/>
            <person name="Karaoz U."/>
            <person name="Brodie E.L."/>
            <person name="Williams K.H."/>
            <person name="Hubbard S.S."/>
            <person name="Banfield J.F."/>
        </authorList>
    </citation>
    <scope>NUCLEOTIDE SEQUENCE [LARGE SCALE GENOMIC DNA]</scope>
</reference>
<evidence type="ECO:0000256" key="2">
    <source>
        <dbReference type="RuleBase" id="RU003567"/>
    </source>
</evidence>
<dbReference type="Proteomes" id="UP000178911">
    <property type="component" value="Unassembled WGS sequence"/>
</dbReference>
<dbReference type="PANTHER" id="PTHR10381:SF11">
    <property type="entry name" value="ATP-DEPENDENT CLP PROTEASE PROTEOLYTIC SUBUNIT, MITOCHONDRIAL"/>
    <property type="match status" value="1"/>
</dbReference>
<dbReference type="STRING" id="1802695.A3A13_02960"/>
<organism evidence="3 4">
    <name type="scientific">Candidatus Yanofskybacteria bacterium RIFCSPLOWO2_01_FULL_43_22</name>
    <dbReference type="NCBI Taxonomy" id="1802695"/>
    <lineage>
        <taxon>Bacteria</taxon>
        <taxon>Candidatus Yanofskyibacteriota</taxon>
    </lineage>
</organism>
<dbReference type="SUPFAM" id="SSF52096">
    <property type="entry name" value="ClpP/crotonase"/>
    <property type="match status" value="1"/>
</dbReference>
<evidence type="ECO:0000256" key="1">
    <source>
        <dbReference type="ARBA" id="ARBA00007039"/>
    </source>
</evidence>
<dbReference type="Gene3D" id="3.90.226.10">
    <property type="entry name" value="2-enoyl-CoA Hydratase, Chain A, domain 1"/>
    <property type="match status" value="1"/>
</dbReference>
<dbReference type="PRINTS" id="PR00127">
    <property type="entry name" value="CLPPROTEASEP"/>
</dbReference>
<gene>
    <name evidence="3" type="ORF">A3A13_02960</name>
</gene>
<dbReference type="AlphaFoldDB" id="A0A1F8GF54"/>
<dbReference type="Pfam" id="PF00574">
    <property type="entry name" value="CLP_protease"/>
    <property type="match status" value="1"/>
</dbReference>
<comment type="caution">
    <text evidence="3">The sequence shown here is derived from an EMBL/GenBank/DDBJ whole genome shotgun (WGS) entry which is preliminary data.</text>
</comment>
<dbReference type="GO" id="GO:0006515">
    <property type="term" value="P:protein quality control for misfolded or incompletely synthesized proteins"/>
    <property type="evidence" value="ECO:0007669"/>
    <property type="project" value="TreeGrafter"/>
</dbReference>
<sequence>MPDRNYRQVMRLEPGDEKRYALADRGILILDDEINGAASYSLTLDFLYRHLLDIDTTIWIILNSPGGEVAYGLAIYDGIRMLVENGKTINILGMGHVASMATAIMQAASRRYSLPHTQFLVHQVHQTIGFFEVEEVNQGKERVEETERLNDIVMGLIANRAGIELAKLKELSKKTDVWLDPVQARQLGPNGLIDEIVTRIPF</sequence>
<dbReference type="InterPro" id="IPR001907">
    <property type="entry name" value="ClpP"/>
</dbReference>
<dbReference type="PANTHER" id="PTHR10381">
    <property type="entry name" value="ATP-DEPENDENT CLP PROTEASE PROTEOLYTIC SUBUNIT"/>
    <property type="match status" value="1"/>
</dbReference>
<comment type="similarity">
    <text evidence="1 2">Belongs to the peptidase S14 family.</text>
</comment>
<dbReference type="GO" id="GO:0004252">
    <property type="term" value="F:serine-type endopeptidase activity"/>
    <property type="evidence" value="ECO:0007669"/>
    <property type="project" value="InterPro"/>
</dbReference>
<name>A0A1F8GF54_9BACT</name>
<dbReference type="GO" id="GO:0004176">
    <property type="term" value="F:ATP-dependent peptidase activity"/>
    <property type="evidence" value="ECO:0007669"/>
    <property type="project" value="InterPro"/>
</dbReference>
<evidence type="ECO:0000313" key="3">
    <source>
        <dbReference type="EMBL" id="OGN24007.1"/>
    </source>
</evidence>
<accession>A0A1F8GF54</accession>
<dbReference type="GO" id="GO:0051117">
    <property type="term" value="F:ATPase binding"/>
    <property type="evidence" value="ECO:0007669"/>
    <property type="project" value="TreeGrafter"/>
</dbReference>
<proteinExistence type="inferred from homology"/>
<protein>
    <recommendedName>
        <fullName evidence="2">ATP-dependent Clp protease proteolytic subunit</fullName>
    </recommendedName>
</protein>
<evidence type="ECO:0000313" key="4">
    <source>
        <dbReference type="Proteomes" id="UP000178911"/>
    </source>
</evidence>
<dbReference type="InterPro" id="IPR023562">
    <property type="entry name" value="ClpP/TepA"/>
</dbReference>
<dbReference type="InterPro" id="IPR029045">
    <property type="entry name" value="ClpP/crotonase-like_dom_sf"/>
</dbReference>
<dbReference type="EMBL" id="MGKJ01000014">
    <property type="protein sequence ID" value="OGN24007.1"/>
    <property type="molecule type" value="Genomic_DNA"/>
</dbReference>
<dbReference type="GO" id="GO:0009368">
    <property type="term" value="C:endopeptidase Clp complex"/>
    <property type="evidence" value="ECO:0007669"/>
    <property type="project" value="TreeGrafter"/>
</dbReference>